<dbReference type="InterPro" id="IPR018499">
    <property type="entry name" value="Tetraspanin/Peripherin"/>
</dbReference>
<dbReference type="PIRSF" id="PIRSF002419">
    <property type="entry name" value="Tetraspanin"/>
    <property type="match status" value="1"/>
</dbReference>
<keyword evidence="8" id="KW-1185">Reference proteome</keyword>
<dbReference type="InterPro" id="IPR000301">
    <property type="entry name" value="Tetraspanin_animals"/>
</dbReference>
<dbReference type="EMBL" id="JAVRBK010000004">
    <property type="protein sequence ID" value="KAK5644700.1"/>
    <property type="molecule type" value="Genomic_DNA"/>
</dbReference>
<gene>
    <name evidence="7" type="ORF">RI129_006000</name>
</gene>
<evidence type="ECO:0000256" key="4">
    <source>
        <dbReference type="ARBA" id="ARBA00022989"/>
    </source>
</evidence>
<feature type="transmembrane region" description="Helical" evidence="6">
    <location>
        <begin position="79"/>
        <end position="103"/>
    </location>
</feature>
<evidence type="ECO:0000256" key="3">
    <source>
        <dbReference type="ARBA" id="ARBA00022692"/>
    </source>
</evidence>
<dbReference type="Proteomes" id="UP001329430">
    <property type="component" value="Chromosome 4"/>
</dbReference>
<keyword evidence="5 6" id="KW-0472">Membrane</keyword>
<comment type="caution">
    <text evidence="6">Lacks conserved residue(s) required for the propagation of feature annotation.</text>
</comment>
<evidence type="ECO:0000256" key="2">
    <source>
        <dbReference type="ARBA" id="ARBA00006840"/>
    </source>
</evidence>
<evidence type="ECO:0000256" key="6">
    <source>
        <dbReference type="RuleBase" id="RU361218"/>
    </source>
</evidence>
<dbReference type="Pfam" id="PF00335">
    <property type="entry name" value="Tetraspanin"/>
    <property type="match status" value="1"/>
</dbReference>
<reference evidence="7 8" key="1">
    <citation type="journal article" date="2024" name="Insects">
        <title>An Improved Chromosome-Level Genome Assembly of the Firefly Pyrocoelia pectoralis.</title>
        <authorList>
            <person name="Fu X."/>
            <person name="Meyer-Rochow V.B."/>
            <person name="Ballantyne L."/>
            <person name="Zhu X."/>
        </authorList>
    </citation>
    <scope>NUCLEOTIDE SEQUENCE [LARGE SCALE GENOMIC DNA]</scope>
    <source>
        <strain evidence="7">XCY_ONT2</strain>
    </source>
</reference>
<dbReference type="PRINTS" id="PR00259">
    <property type="entry name" value="TMFOUR"/>
</dbReference>
<proteinExistence type="inferred from homology"/>
<feature type="transmembrane region" description="Helical" evidence="6">
    <location>
        <begin position="7"/>
        <end position="32"/>
    </location>
</feature>
<dbReference type="GO" id="GO:0005886">
    <property type="term" value="C:plasma membrane"/>
    <property type="evidence" value="ECO:0007669"/>
    <property type="project" value="TreeGrafter"/>
</dbReference>
<sequence length="228" mass="25530">MFGENCLRVLLTAFNFIFAILSLALIALAILYEEKLLSVTLYIEDIFITFPTLLLILGSLSFVFSILGCYCTRTAHKGIFMVFLIALSCLLALELSISVIAFLNINSELANNTKSLMEGQVTSTSANDIAKFHKIEELFQCCGITDPEDYLDNSWPSLNFVYCCGIRNCRDELENNYYSQIWHKYGCADVVAVHIKKIIGQIAAIGTVFSTLQTLEMICVAVMQRQLT</sequence>
<protein>
    <recommendedName>
        <fullName evidence="6">Tetraspanin</fullName>
    </recommendedName>
</protein>
<dbReference type="PANTHER" id="PTHR19282">
    <property type="entry name" value="TETRASPANIN"/>
    <property type="match status" value="1"/>
</dbReference>
<dbReference type="SUPFAM" id="SSF48652">
    <property type="entry name" value="Tetraspanin"/>
    <property type="match status" value="1"/>
</dbReference>
<evidence type="ECO:0000313" key="8">
    <source>
        <dbReference type="Proteomes" id="UP001329430"/>
    </source>
</evidence>
<dbReference type="AlphaFoldDB" id="A0AAN7VAF3"/>
<accession>A0AAN7VAF3</accession>
<evidence type="ECO:0000313" key="7">
    <source>
        <dbReference type="EMBL" id="KAK5644700.1"/>
    </source>
</evidence>
<dbReference type="InterPro" id="IPR008952">
    <property type="entry name" value="Tetraspanin_EC2_sf"/>
</dbReference>
<name>A0AAN7VAF3_9COLE</name>
<comment type="caution">
    <text evidence="7">The sequence shown here is derived from an EMBL/GenBank/DDBJ whole genome shotgun (WGS) entry which is preliminary data.</text>
</comment>
<dbReference type="PANTHER" id="PTHR19282:SF544">
    <property type="entry name" value="TETRASPANIN"/>
    <property type="match status" value="1"/>
</dbReference>
<keyword evidence="4 6" id="KW-1133">Transmembrane helix</keyword>
<organism evidence="7 8">
    <name type="scientific">Pyrocoelia pectoralis</name>
    <dbReference type="NCBI Taxonomy" id="417401"/>
    <lineage>
        <taxon>Eukaryota</taxon>
        <taxon>Metazoa</taxon>
        <taxon>Ecdysozoa</taxon>
        <taxon>Arthropoda</taxon>
        <taxon>Hexapoda</taxon>
        <taxon>Insecta</taxon>
        <taxon>Pterygota</taxon>
        <taxon>Neoptera</taxon>
        <taxon>Endopterygota</taxon>
        <taxon>Coleoptera</taxon>
        <taxon>Polyphaga</taxon>
        <taxon>Elateriformia</taxon>
        <taxon>Elateroidea</taxon>
        <taxon>Lampyridae</taxon>
        <taxon>Lampyrinae</taxon>
        <taxon>Pyrocoelia</taxon>
    </lineage>
</organism>
<feature type="transmembrane region" description="Helical" evidence="6">
    <location>
        <begin position="52"/>
        <end position="72"/>
    </location>
</feature>
<evidence type="ECO:0000256" key="1">
    <source>
        <dbReference type="ARBA" id="ARBA00004141"/>
    </source>
</evidence>
<keyword evidence="3 6" id="KW-0812">Transmembrane</keyword>
<evidence type="ECO:0000256" key="5">
    <source>
        <dbReference type="ARBA" id="ARBA00023136"/>
    </source>
</evidence>
<comment type="similarity">
    <text evidence="2 6">Belongs to the tetraspanin (TM4SF) family.</text>
</comment>
<comment type="subcellular location">
    <subcellularLocation>
        <location evidence="1 6">Membrane</location>
        <topology evidence="1 6">Multi-pass membrane protein</topology>
    </subcellularLocation>
</comment>